<dbReference type="EMBL" id="JAWCUA010000010">
    <property type="protein sequence ID" value="MDU0114620.1"/>
    <property type="molecule type" value="Genomic_DNA"/>
</dbReference>
<feature type="chain" id="PRO_5044952581" description="Cytochrome c-type biogenesis protein" evidence="7">
    <location>
        <begin position="20"/>
        <end position="174"/>
    </location>
</feature>
<keyword evidence="7" id="KW-0812">Transmembrane</keyword>
<evidence type="ECO:0000256" key="1">
    <source>
        <dbReference type="ARBA" id="ARBA00010342"/>
    </source>
</evidence>
<comment type="function">
    <text evidence="7">Possible subunit of a heme lyase.</text>
</comment>
<organism evidence="9 10">
    <name type="scientific">Psychrosphaera aquimarina</name>
    <dbReference type="NCBI Taxonomy" id="2044854"/>
    <lineage>
        <taxon>Bacteria</taxon>
        <taxon>Pseudomonadati</taxon>
        <taxon>Pseudomonadota</taxon>
        <taxon>Gammaproteobacteria</taxon>
        <taxon>Alteromonadales</taxon>
        <taxon>Pseudoalteromonadaceae</taxon>
        <taxon>Psychrosphaera</taxon>
    </lineage>
</organism>
<keyword evidence="6 7" id="KW-0408">Iron</keyword>
<proteinExistence type="inferred from homology"/>
<evidence type="ECO:0000256" key="6">
    <source>
        <dbReference type="ARBA" id="ARBA00023004"/>
    </source>
</evidence>
<dbReference type="RefSeq" id="WP_315948298.1">
    <property type="nucleotide sequence ID" value="NZ_JAWCUA010000010.1"/>
</dbReference>
<dbReference type="Proteomes" id="UP001257914">
    <property type="component" value="Unassembled WGS sequence"/>
</dbReference>
<dbReference type="InterPro" id="IPR038297">
    <property type="entry name" value="CcmH/CycL/NrfF/Ccl2_sf"/>
</dbReference>
<feature type="domain" description="CcmH/CycL/Ccl2/NrfF N-terminal" evidence="8">
    <location>
        <begin position="11"/>
        <end position="143"/>
    </location>
</feature>
<dbReference type="CDD" id="cd16378">
    <property type="entry name" value="CcmH_N"/>
    <property type="match status" value="1"/>
</dbReference>
<dbReference type="Gene3D" id="1.10.8.640">
    <property type="entry name" value="Cytochrome C biogenesis protein"/>
    <property type="match status" value="1"/>
</dbReference>
<keyword evidence="4 7" id="KW-0732">Signal</keyword>
<name>A0ABU3R582_9GAMM</name>
<keyword evidence="10" id="KW-1185">Reference proteome</keyword>
<dbReference type="InterPro" id="IPR051263">
    <property type="entry name" value="C-type_cytochrome_biogenesis"/>
</dbReference>
<keyword evidence="3 7" id="KW-0479">Metal-binding</keyword>
<evidence type="ECO:0000256" key="3">
    <source>
        <dbReference type="ARBA" id="ARBA00022723"/>
    </source>
</evidence>
<keyword evidence="5" id="KW-0201">Cytochrome c-type biogenesis</keyword>
<evidence type="ECO:0000256" key="5">
    <source>
        <dbReference type="ARBA" id="ARBA00022748"/>
    </source>
</evidence>
<dbReference type="PANTHER" id="PTHR47870:SF1">
    <property type="entry name" value="CYTOCHROME C-TYPE BIOGENESIS PROTEIN CCMH"/>
    <property type="match status" value="1"/>
</dbReference>
<evidence type="ECO:0000313" key="10">
    <source>
        <dbReference type="Proteomes" id="UP001257914"/>
    </source>
</evidence>
<comment type="similarity">
    <text evidence="1 7">Belongs to the CcmH/CycL/Ccl2/NrfF family.</text>
</comment>
<keyword evidence="7" id="KW-0472">Membrane</keyword>
<evidence type="ECO:0000313" key="9">
    <source>
        <dbReference type="EMBL" id="MDU0114620.1"/>
    </source>
</evidence>
<dbReference type="InterPro" id="IPR005616">
    <property type="entry name" value="CcmH/CycL/Ccl2/NrfF_N"/>
</dbReference>
<protein>
    <recommendedName>
        <fullName evidence="7">Cytochrome c-type biogenesis protein</fullName>
    </recommendedName>
</protein>
<feature type="signal peptide" evidence="7">
    <location>
        <begin position="1"/>
        <end position="19"/>
    </location>
</feature>
<comment type="caution">
    <text evidence="9">The sequence shown here is derived from an EMBL/GenBank/DDBJ whole genome shotgun (WGS) entry which is preliminary data.</text>
</comment>
<feature type="transmembrane region" description="Helical" evidence="7">
    <location>
        <begin position="101"/>
        <end position="120"/>
    </location>
</feature>
<dbReference type="Pfam" id="PF03918">
    <property type="entry name" value="CcmH"/>
    <property type="match status" value="1"/>
</dbReference>
<dbReference type="PANTHER" id="PTHR47870">
    <property type="entry name" value="CYTOCHROME C-TYPE BIOGENESIS PROTEIN CCMH"/>
    <property type="match status" value="1"/>
</dbReference>
<keyword evidence="7" id="KW-1133">Transmembrane helix</keyword>
<gene>
    <name evidence="9" type="ORF">RT723_16825</name>
</gene>
<accession>A0ABU3R582</accession>
<keyword evidence="2 7" id="KW-0349">Heme</keyword>
<evidence type="ECO:0000256" key="2">
    <source>
        <dbReference type="ARBA" id="ARBA00022617"/>
    </source>
</evidence>
<evidence type="ECO:0000259" key="8">
    <source>
        <dbReference type="Pfam" id="PF03918"/>
    </source>
</evidence>
<sequence>MNKFVITIGLLLLSNIAQATTEDQISFKSEQQKQLYLELTAELRCPKCQNQNIADSNAVVAKDMRVKTKQLLDEGQNKQQVIDYMINRYGQFAHYQPPFNAATSMLWLLPIGFILFAGFVQVKRSKSKQQVDEPTNLSDLDDELAQLLVSHSNNKIDTSASNNATIEANVKDIK</sequence>
<evidence type="ECO:0000256" key="7">
    <source>
        <dbReference type="RuleBase" id="RU364112"/>
    </source>
</evidence>
<evidence type="ECO:0000256" key="4">
    <source>
        <dbReference type="ARBA" id="ARBA00022729"/>
    </source>
</evidence>
<reference evidence="9 10" key="1">
    <citation type="submission" date="2023-10" db="EMBL/GenBank/DDBJ databases">
        <title>Psychrosphaera aquimaarina strain SW33 isolated from seawater.</title>
        <authorList>
            <person name="Bayburt H."/>
            <person name="Kim J.M."/>
            <person name="Choi B.J."/>
            <person name="Jeon C.O."/>
        </authorList>
    </citation>
    <scope>NUCLEOTIDE SEQUENCE [LARGE SCALE GENOMIC DNA]</scope>
    <source>
        <strain evidence="9 10">KCTC 52743</strain>
    </source>
</reference>